<proteinExistence type="predicted"/>
<organism evidence="1 2">
    <name type="scientific">Persea americana</name>
    <name type="common">Avocado</name>
    <dbReference type="NCBI Taxonomy" id="3435"/>
    <lineage>
        <taxon>Eukaryota</taxon>
        <taxon>Viridiplantae</taxon>
        <taxon>Streptophyta</taxon>
        <taxon>Embryophyta</taxon>
        <taxon>Tracheophyta</taxon>
        <taxon>Spermatophyta</taxon>
        <taxon>Magnoliopsida</taxon>
        <taxon>Magnoliidae</taxon>
        <taxon>Laurales</taxon>
        <taxon>Lauraceae</taxon>
        <taxon>Persea</taxon>
    </lineage>
</organism>
<comment type="caution">
    <text evidence="1">The sequence shown here is derived from an EMBL/GenBank/DDBJ whole genome shotgun (WGS) entry which is preliminary data.</text>
</comment>
<evidence type="ECO:0000313" key="1">
    <source>
        <dbReference type="EMBL" id="KAJ8635213.1"/>
    </source>
</evidence>
<evidence type="ECO:0000313" key="2">
    <source>
        <dbReference type="Proteomes" id="UP001234297"/>
    </source>
</evidence>
<dbReference type="EMBL" id="CM056811">
    <property type="protein sequence ID" value="KAJ8635213.1"/>
    <property type="molecule type" value="Genomic_DNA"/>
</dbReference>
<gene>
    <name evidence="1" type="ORF">MRB53_009480</name>
</gene>
<protein>
    <submittedName>
        <fullName evidence="1">Uncharacterized protein</fullName>
    </submittedName>
</protein>
<accession>A0ACC2LP77</accession>
<sequence>MSGYPHLSLLLSSPATTTTCLQEIGLLPFFRDFDAGRTTAIGLIGKGSVVVCKWNPLPLFAEWQCLLPSNGGKKQFKSSTLISALNGNEML</sequence>
<name>A0ACC2LP77_PERAE</name>
<keyword evidence="2" id="KW-1185">Reference proteome</keyword>
<dbReference type="Proteomes" id="UP001234297">
    <property type="component" value="Chromosome 3"/>
</dbReference>
<reference evidence="1 2" key="1">
    <citation type="journal article" date="2022" name="Hortic Res">
        <title>A haplotype resolved chromosomal level avocado genome allows analysis of novel avocado genes.</title>
        <authorList>
            <person name="Nath O."/>
            <person name="Fletcher S.J."/>
            <person name="Hayward A."/>
            <person name="Shaw L.M."/>
            <person name="Masouleh A.K."/>
            <person name="Furtado A."/>
            <person name="Henry R.J."/>
            <person name="Mitter N."/>
        </authorList>
    </citation>
    <scope>NUCLEOTIDE SEQUENCE [LARGE SCALE GENOMIC DNA]</scope>
    <source>
        <strain evidence="2">cv. Hass</strain>
    </source>
</reference>